<keyword evidence="7" id="KW-0508">mRNA splicing</keyword>
<dbReference type="GO" id="GO:0071004">
    <property type="term" value="C:U2-type prespliceosome"/>
    <property type="evidence" value="ECO:0007669"/>
    <property type="project" value="TreeGrafter"/>
</dbReference>
<keyword evidence="14" id="KW-1185">Reference proteome</keyword>
<dbReference type="RefSeq" id="XP_029232287.1">
    <property type="nucleotide sequence ID" value="XM_029367679.1"/>
</dbReference>
<evidence type="ECO:0000256" key="9">
    <source>
        <dbReference type="ARBA" id="ARBA00023274"/>
    </source>
</evidence>
<proteinExistence type="inferred from homology"/>
<evidence type="ECO:0000256" key="2">
    <source>
        <dbReference type="ARBA" id="ARBA00004496"/>
    </source>
</evidence>
<keyword evidence="9 13" id="KW-0687">Ribonucleoprotein</keyword>
<name>A0A422QAU2_9TRYP</name>
<accession>A0A422QAU2</accession>
<dbReference type="GO" id="GO:0003723">
    <property type="term" value="F:RNA binding"/>
    <property type="evidence" value="ECO:0007669"/>
    <property type="project" value="UniProtKB-KW"/>
</dbReference>
<dbReference type="OrthoDB" id="2020720at2759"/>
<dbReference type="PANTHER" id="PTHR10701">
    <property type="entry name" value="SMALL NUCLEAR RIBONUCLEOPROTEIN-ASSOCIATED PROTEIN B AND N"/>
    <property type="match status" value="1"/>
</dbReference>
<keyword evidence="8" id="KW-0539">Nucleus</keyword>
<feature type="region of interest" description="Disordered" evidence="11">
    <location>
        <begin position="79"/>
        <end position="118"/>
    </location>
</feature>
<evidence type="ECO:0000313" key="14">
    <source>
        <dbReference type="Proteomes" id="UP000284403"/>
    </source>
</evidence>
<evidence type="ECO:0000256" key="5">
    <source>
        <dbReference type="ARBA" id="ARBA00022664"/>
    </source>
</evidence>
<dbReference type="GO" id="GO:0005687">
    <property type="term" value="C:U4 snRNP"/>
    <property type="evidence" value="ECO:0007669"/>
    <property type="project" value="TreeGrafter"/>
</dbReference>
<dbReference type="InterPro" id="IPR050914">
    <property type="entry name" value="snRNP_SmB/NAA38-like"/>
</dbReference>
<dbReference type="GeneID" id="40314350"/>
<dbReference type="Pfam" id="PF01423">
    <property type="entry name" value="LSM"/>
    <property type="match status" value="1"/>
</dbReference>
<evidence type="ECO:0000256" key="1">
    <source>
        <dbReference type="ARBA" id="ARBA00004123"/>
    </source>
</evidence>
<dbReference type="Proteomes" id="UP000284403">
    <property type="component" value="Unassembled WGS sequence"/>
</dbReference>
<evidence type="ECO:0000259" key="12">
    <source>
        <dbReference type="PROSITE" id="PS52002"/>
    </source>
</evidence>
<dbReference type="InterPro" id="IPR001163">
    <property type="entry name" value="Sm_dom_euk/arc"/>
</dbReference>
<dbReference type="SUPFAM" id="SSF50182">
    <property type="entry name" value="Sm-like ribonucleoproteins"/>
    <property type="match status" value="1"/>
</dbReference>
<dbReference type="GO" id="GO:0046540">
    <property type="term" value="C:U4/U6 x U5 tri-snRNP complex"/>
    <property type="evidence" value="ECO:0007669"/>
    <property type="project" value="TreeGrafter"/>
</dbReference>
<keyword evidence="4" id="KW-0963">Cytoplasm</keyword>
<dbReference type="InterPro" id="IPR047575">
    <property type="entry name" value="Sm"/>
</dbReference>
<protein>
    <recommendedName>
        <fullName evidence="10">Sm protein B</fullName>
    </recommendedName>
</protein>
<dbReference type="EMBL" id="MKKU01000017">
    <property type="protein sequence ID" value="RNF27081.1"/>
    <property type="molecule type" value="Genomic_DNA"/>
</dbReference>
<dbReference type="SMART" id="SM00651">
    <property type="entry name" value="Sm"/>
    <property type="match status" value="1"/>
</dbReference>
<evidence type="ECO:0000256" key="6">
    <source>
        <dbReference type="ARBA" id="ARBA00022884"/>
    </source>
</evidence>
<comment type="caution">
    <text evidence="13">The sequence shown here is derived from an EMBL/GenBank/DDBJ whole genome shotgun (WGS) entry which is preliminary data.</text>
</comment>
<evidence type="ECO:0000256" key="4">
    <source>
        <dbReference type="ARBA" id="ARBA00022490"/>
    </source>
</evidence>
<comment type="similarity">
    <text evidence="3">Belongs to the snRNP SmB/SmN family.</text>
</comment>
<evidence type="ECO:0000256" key="11">
    <source>
        <dbReference type="SAM" id="MobiDB-lite"/>
    </source>
</evidence>
<evidence type="ECO:0000256" key="3">
    <source>
        <dbReference type="ARBA" id="ARBA00009123"/>
    </source>
</evidence>
<dbReference type="Gene3D" id="2.30.30.100">
    <property type="match status" value="1"/>
</dbReference>
<dbReference type="AlphaFoldDB" id="A0A422QAU2"/>
<feature type="compositionally biased region" description="Gly residues" evidence="11">
    <location>
        <begin position="79"/>
        <end position="95"/>
    </location>
</feature>
<evidence type="ECO:0000313" key="13">
    <source>
        <dbReference type="EMBL" id="RNF27081.1"/>
    </source>
</evidence>
<dbReference type="GO" id="GO:0070990">
    <property type="term" value="F:snRNP binding"/>
    <property type="evidence" value="ECO:0007669"/>
    <property type="project" value="TreeGrafter"/>
</dbReference>
<dbReference type="PROSITE" id="PS52002">
    <property type="entry name" value="SM"/>
    <property type="match status" value="1"/>
</dbReference>
<comment type="subcellular location">
    <subcellularLocation>
        <location evidence="2">Cytoplasm</location>
    </subcellularLocation>
    <subcellularLocation>
        <location evidence="1">Nucleus</location>
    </subcellularLocation>
</comment>
<evidence type="ECO:0000256" key="7">
    <source>
        <dbReference type="ARBA" id="ARBA00023187"/>
    </source>
</evidence>
<dbReference type="GO" id="GO:0071013">
    <property type="term" value="C:catalytic step 2 spliceosome"/>
    <property type="evidence" value="ECO:0007669"/>
    <property type="project" value="TreeGrafter"/>
</dbReference>
<evidence type="ECO:0000256" key="10">
    <source>
        <dbReference type="ARBA" id="ARBA00041355"/>
    </source>
</evidence>
<dbReference type="GO" id="GO:0005685">
    <property type="term" value="C:U1 snRNP"/>
    <property type="evidence" value="ECO:0007669"/>
    <property type="project" value="TreeGrafter"/>
</dbReference>
<dbReference type="GO" id="GO:0005682">
    <property type="term" value="C:U5 snRNP"/>
    <property type="evidence" value="ECO:0007669"/>
    <property type="project" value="TreeGrafter"/>
</dbReference>
<gene>
    <name evidence="13" type="ORF">Tco025E_00739</name>
</gene>
<organism evidence="13 14">
    <name type="scientific">Trypanosoma conorhini</name>
    <dbReference type="NCBI Taxonomy" id="83891"/>
    <lineage>
        <taxon>Eukaryota</taxon>
        <taxon>Discoba</taxon>
        <taxon>Euglenozoa</taxon>
        <taxon>Kinetoplastea</taxon>
        <taxon>Metakinetoplastina</taxon>
        <taxon>Trypanosomatida</taxon>
        <taxon>Trypanosomatidae</taxon>
        <taxon>Trypanosoma</taxon>
    </lineage>
</organism>
<dbReference type="CDD" id="cd01717">
    <property type="entry name" value="Sm_B"/>
    <property type="match status" value="1"/>
</dbReference>
<evidence type="ECO:0000256" key="8">
    <source>
        <dbReference type="ARBA" id="ARBA00023242"/>
    </source>
</evidence>
<keyword evidence="5" id="KW-0507">mRNA processing</keyword>
<reference evidence="13 14" key="1">
    <citation type="journal article" date="2018" name="BMC Genomics">
        <title>Genomic comparison of Trypanosoma conorhini and Trypanosoma rangeli to Trypanosoma cruzi strains of high and low virulence.</title>
        <authorList>
            <person name="Bradwell K.R."/>
            <person name="Koparde V.N."/>
            <person name="Matveyev A.V."/>
            <person name="Serrano M.G."/>
            <person name="Alves J.M."/>
            <person name="Parikh H."/>
            <person name="Huang B."/>
            <person name="Lee V."/>
            <person name="Espinosa-Alvarez O."/>
            <person name="Ortiz P.A."/>
            <person name="Costa-Martins A.G."/>
            <person name="Teixeira M.M."/>
            <person name="Buck G.A."/>
        </authorList>
    </citation>
    <scope>NUCLEOTIDE SEQUENCE [LARGE SCALE GENOMIC DNA]</scope>
    <source>
        <strain evidence="13 14">025E</strain>
    </source>
</reference>
<keyword evidence="6" id="KW-0694">RNA-binding</keyword>
<dbReference type="GO" id="GO:0000398">
    <property type="term" value="P:mRNA splicing, via spliceosome"/>
    <property type="evidence" value="ECO:0007669"/>
    <property type="project" value="TreeGrafter"/>
</dbReference>
<dbReference type="InterPro" id="IPR010920">
    <property type="entry name" value="LSM_dom_sf"/>
</dbReference>
<dbReference type="PANTHER" id="PTHR10701:SF0">
    <property type="entry name" value="SMALL NUCLEAR RIBONUCLEOPROTEIN-ASSOCIATED PROTEIN B"/>
    <property type="match status" value="1"/>
</dbReference>
<dbReference type="GO" id="GO:0005686">
    <property type="term" value="C:U2 snRNP"/>
    <property type="evidence" value="ECO:0007669"/>
    <property type="project" value="TreeGrafter"/>
</dbReference>
<feature type="domain" description="Sm" evidence="12">
    <location>
        <begin position="1"/>
        <end position="82"/>
    </location>
</feature>
<dbReference type="GO" id="GO:0005737">
    <property type="term" value="C:cytoplasm"/>
    <property type="evidence" value="ECO:0007669"/>
    <property type="project" value="UniProtKB-SubCell"/>
</dbReference>
<sequence>MGRESMLHNINRTLQITLDDGRELTGKLLVYDRHMNVVLGDVTESRAETKKMKEAGISPKRSLGLVLLRGEHVISVTVLGGGAGGGDDNGDGGAAAKGRPANFEKAPRAKLAGVKRAR</sequence>